<dbReference type="InterPro" id="IPR006016">
    <property type="entry name" value="UspA"/>
</dbReference>
<accession>A0A4E0QRY0</accession>
<dbReference type="Gene3D" id="3.40.50.620">
    <property type="entry name" value="HUPs"/>
    <property type="match status" value="2"/>
</dbReference>
<dbReference type="SUPFAM" id="SSF52402">
    <property type="entry name" value="Adenine nucleotide alpha hydrolases-like"/>
    <property type="match status" value="2"/>
</dbReference>
<dbReference type="InterPro" id="IPR006015">
    <property type="entry name" value="Universal_stress_UspA"/>
</dbReference>
<comment type="caution">
    <text evidence="3">The sequence shown here is derived from an EMBL/GenBank/DDBJ whole genome shotgun (WGS) entry which is preliminary data.</text>
</comment>
<protein>
    <recommendedName>
        <fullName evidence="2">UspA domain-containing protein</fullName>
    </recommendedName>
</protein>
<dbReference type="AlphaFoldDB" id="A0A4E0QRY0"/>
<dbReference type="Pfam" id="PF00582">
    <property type="entry name" value="Usp"/>
    <property type="match status" value="2"/>
</dbReference>
<evidence type="ECO:0000313" key="3">
    <source>
        <dbReference type="EMBL" id="TGO02085.1"/>
    </source>
</evidence>
<proteinExistence type="inferred from homology"/>
<gene>
    <name evidence="3" type="ORF">PN36_30800</name>
</gene>
<dbReference type="PRINTS" id="PR01438">
    <property type="entry name" value="UNVRSLSTRESS"/>
</dbReference>
<reference evidence="3 4" key="1">
    <citation type="journal article" date="2016" name="Front. Microbiol.">
        <title>Single-Cell (Meta-)Genomics of a Dimorphic Candidatus Thiomargarita nelsonii Reveals Genomic Plasticity.</title>
        <authorList>
            <person name="Flood B.E."/>
            <person name="Fliss P."/>
            <person name="Jones D.S."/>
            <person name="Dick G.J."/>
            <person name="Jain S."/>
            <person name="Kaster A.K."/>
            <person name="Winkel M."/>
            <person name="Mussmann M."/>
            <person name="Bailey J."/>
        </authorList>
    </citation>
    <scope>NUCLEOTIDE SEQUENCE [LARGE SCALE GENOMIC DNA]</scope>
    <source>
        <strain evidence="3">Hydrate Ridge</strain>
    </source>
</reference>
<dbReference type="CDD" id="cd00293">
    <property type="entry name" value="USP-like"/>
    <property type="match status" value="2"/>
</dbReference>
<organism evidence="3 4">
    <name type="scientific">Candidatus Thiomargarita nelsonii</name>
    <dbReference type="NCBI Taxonomy" id="1003181"/>
    <lineage>
        <taxon>Bacteria</taxon>
        <taxon>Pseudomonadati</taxon>
        <taxon>Pseudomonadota</taxon>
        <taxon>Gammaproteobacteria</taxon>
        <taxon>Thiotrichales</taxon>
        <taxon>Thiotrichaceae</taxon>
        <taxon>Thiomargarita</taxon>
    </lineage>
</organism>
<dbReference type="EMBL" id="JSZA02000234">
    <property type="protein sequence ID" value="TGO02085.1"/>
    <property type="molecule type" value="Genomic_DNA"/>
</dbReference>
<name>A0A4E0QRY0_9GAMM</name>
<comment type="similarity">
    <text evidence="1">Belongs to the universal stress protein A family.</text>
</comment>
<dbReference type="InterPro" id="IPR014729">
    <property type="entry name" value="Rossmann-like_a/b/a_fold"/>
</dbReference>
<feature type="domain" description="UspA" evidence="2">
    <location>
        <begin position="13"/>
        <end position="149"/>
    </location>
</feature>
<evidence type="ECO:0000259" key="2">
    <source>
        <dbReference type="Pfam" id="PF00582"/>
    </source>
</evidence>
<sequence length="283" mass="30606">MGQRKGVGLGQLEKILLASDGSEFSAGAEREGINLARLLGSHLYIMSVVSGFPEFDGVALQDIIKKEEDKAHAYMDPIKSKAVEVGVKCEKILRNGETPYQEIVDTAEEQDVDLIVMGRHGKKNLMRLLVGASTAQVIGDAHCSVLVTPRESKIEGKNILLAVDGSPYSDRATTAAMNLAKRLKAPITLISVVYSEHKESRRRDAETVLERTKKLLEVEGISVESRIVTGRYAESIVKTAQDIGCDLIMVGSHGRTGLKKLLLGSVSERVIGLAQCAVLVVKG</sequence>
<dbReference type="PANTHER" id="PTHR46268:SF6">
    <property type="entry name" value="UNIVERSAL STRESS PROTEIN UP12"/>
    <property type="match status" value="1"/>
</dbReference>
<feature type="domain" description="UspA" evidence="2">
    <location>
        <begin position="157"/>
        <end position="282"/>
    </location>
</feature>
<dbReference type="PANTHER" id="PTHR46268">
    <property type="entry name" value="STRESS RESPONSE PROTEIN NHAX"/>
    <property type="match status" value="1"/>
</dbReference>
<evidence type="ECO:0000256" key="1">
    <source>
        <dbReference type="ARBA" id="ARBA00008791"/>
    </source>
</evidence>
<keyword evidence="4" id="KW-1185">Reference proteome</keyword>
<evidence type="ECO:0000313" key="4">
    <source>
        <dbReference type="Proteomes" id="UP000030428"/>
    </source>
</evidence>
<dbReference type="Proteomes" id="UP000030428">
    <property type="component" value="Unassembled WGS sequence"/>
</dbReference>